<dbReference type="Proteomes" id="UP000492821">
    <property type="component" value="Unassembled WGS sequence"/>
</dbReference>
<dbReference type="SUPFAM" id="SSF57567">
    <property type="entry name" value="Serine protease inhibitors"/>
    <property type="match status" value="1"/>
</dbReference>
<dbReference type="InterPro" id="IPR002919">
    <property type="entry name" value="TIL_dom"/>
</dbReference>
<dbReference type="InterPro" id="IPR051368">
    <property type="entry name" value="SerProtInhib-TIL_Domain"/>
</dbReference>
<sequence length="162" mass="17475">FSRTADGECVPDSECPAVSDTATALPTATPLTDPCMTVRCTATTECVALETLCLQPPCPQRAQCVFIDRAPEAVRVVRNAFKMFPNAIRAVRSAVEAATAEAKTCGVNEVYETCGYCEGTCDDRHPDCPSTACEKPGCYCPRGFVRDRAGRCVHEVVCDPTW</sequence>
<dbReference type="Gene3D" id="2.10.25.10">
    <property type="entry name" value="Laminin"/>
    <property type="match status" value="1"/>
</dbReference>
<evidence type="ECO:0000256" key="2">
    <source>
        <dbReference type="ARBA" id="ARBA00022900"/>
    </source>
</evidence>
<feature type="domain" description="TIL" evidence="4">
    <location>
        <begin position="105"/>
        <end position="158"/>
    </location>
</feature>
<keyword evidence="3" id="KW-1015">Disulfide bond</keyword>
<dbReference type="WBParaSite" id="Pan_g5282.t1">
    <property type="protein sequence ID" value="Pan_g5282.t1"/>
    <property type="gene ID" value="Pan_g5282"/>
</dbReference>
<name>A0A7E4W033_PANRE</name>
<protein>
    <submittedName>
        <fullName evidence="6">TIL domain-containing protein</fullName>
    </submittedName>
</protein>
<evidence type="ECO:0000256" key="1">
    <source>
        <dbReference type="ARBA" id="ARBA00022690"/>
    </source>
</evidence>
<dbReference type="Pfam" id="PF01826">
    <property type="entry name" value="TIL"/>
    <property type="match status" value="1"/>
</dbReference>
<dbReference type="GO" id="GO:0004867">
    <property type="term" value="F:serine-type endopeptidase inhibitor activity"/>
    <property type="evidence" value="ECO:0007669"/>
    <property type="project" value="UniProtKB-KW"/>
</dbReference>
<reference evidence="6" key="2">
    <citation type="submission" date="2020-10" db="UniProtKB">
        <authorList>
            <consortium name="WormBaseParasite"/>
        </authorList>
    </citation>
    <scope>IDENTIFICATION</scope>
</reference>
<keyword evidence="5" id="KW-1185">Reference proteome</keyword>
<keyword evidence="1" id="KW-0646">Protease inhibitor</keyword>
<proteinExistence type="predicted"/>
<dbReference type="AlphaFoldDB" id="A0A7E4W033"/>
<evidence type="ECO:0000313" key="5">
    <source>
        <dbReference type="Proteomes" id="UP000492821"/>
    </source>
</evidence>
<organism evidence="5 6">
    <name type="scientific">Panagrellus redivivus</name>
    <name type="common">Microworm</name>
    <dbReference type="NCBI Taxonomy" id="6233"/>
    <lineage>
        <taxon>Eukaryota</taxon>
        <taxon>Metazoa</taxon>
        <taxon>Ecdysozoa</taxon>
        <taxon>Nematoda</taxon>
        <taxon>Chromadorea</taxon>
        <taxon>Rhabditida</taxon>
        <taxon>Tylenchina</taxon>
        <taxon>Panagrolaimomorpha</taxon>
        <taxon>Panagrolaimoidea</taxon>
        <taxon>Panagrolaimidae</taxon>
        <taxon>Panagrellus</taxon>
    </lineage>
</organism>
<dbReference type="PANTHER" id="PTHR23259">
    <property type="entry name" value="RIDDLE"/>
    <property type="match status" value="1"/>
</dbReference>
<keyword evidence="2" id="KW-0722">Serine protease inhibitor</keyword>
<evidence type="ECO:0000313" key="6">
    <source>
        <dbReference type="WBParaSite" id="Pan_g5282.t1"/>
    </source>
</evidence>
<dbReference type="InterPro" id="IPR036084">
    <property type="entry name" value="Ser_inhib-like_sf"/>
</dbReference>
<dbReference type="PANTHER" id="PTHR23259:SF70">
    <property type="entry name" value="ACCESSORY GLAND PROTEIN ACP62F-RELATED"/>
    <property type="match status" value="1"/>
</dbReference>
<accession>A0A7E4W033</accession>
<evidence type="ECO:0000259" key="4">
    <source>
        <dbReference type="Pfam" id="PF01826"/>
    </source>
</evidence>
<reference evidence="5" key="1">
    <citation type="journal article" date="2013" name="Genetics">
        <title>The draft genome and transcriptome of Panagrellus redivivus are shaped by the harsh demands of a free-living lifestyle.</title>
        <authorList>
            <person name="Srinivasan J."/>
            <person name="Dillman A.R."/>
            <person name="Macchietto M.G."/>
            <person name="Heikkinen L."/>
            <person name="Lakso M."/>
            <person name="Fracchia K.M."/>
            <person name="Antoshechkin I."/>
            <person name="Mortazavi A."/>
            <person name="Wong G."/>
            <person name="Sternberg P.W."/>
        </authorList>
    </citation>
    <scope>NUCLEOTIDE SEQUENCE [LARGE SCALE GENOMIC DNA]</scope>
    <source>
        <strain evidence="5">MT8872</strain>
    </source>
</reference>
<dbReference type="CDD" id="cd19941">
    <property type="entry name" value="TIL"/>
    <property type="match status" value="1"/>
</dbReference>
<evidence type="ECO:0000256" key="3">
    <source>
        <dbReference type="ARBA" id="ARBA00023157"/>
    </source>
</evidence>